<feature type="domain" description="Amidase" evidence="1">
    <location>
        <begin position="10"/>
        <end position="424"/>
    </location>
</feature>
<dbReference type="GO" id="GO:0016874">
    <property type="term" value="F:ligase activity"/>
    <property type="evidence" value="ECO:0007669"/>
    <property type="project" value="UniProtKB-KW"/>
</dbReference>
<evidence type="ECO:0000313" key="2">
    <source>
        <dbReference type="EMBL" id="VEU62798.1"/>
    </source>
</evidence>
<keyword evidence="3" id="KW-1185">Reference proteome</keyword>
<dbReference type="InterPro" id="IPR036928">
    <property type="entry name" value="AS_sf"/>
</dbReference>
<dbReference type="RefSeq" id="WP_129621007.1">
    <property type="nucleotide sequence ID" value="NZ_LR214972.1"/>
</dbReference>
<dbReference type="OrthoDB" id="9811471at2"/>
<dbReference type="InterPro" id="IPR023631">
    <property type="entry name" value="Amidase_dom"/>
</dbReference>
<protein>
    <submittedName>
        <fullName evidence="2">Aspartyl/glutamyl-tRNA(Asn/Gln) amidotransferase subunit A</fullName>
        <ecNumber evidence="2">6.3.5.-</ecNumber>
    </submittedName>
</protein>
<dbReference type="GO" id="GO:0016740">
    <property type="term" value="F:transferase activity"/>
    <property type="evidence" value="ECO:0007669"/>
    <property type="project" value="UniProtKB-KW"/>
</dbReference>
<dbReference type="Proteomes" id="UP000289952">
    <property type="component" value="Chromosome"/>
</dbReference>
<dbReference type="NCBIfam" id="NF005517">
    <property type="entry name" value="PRK07139.1"/>
    <property type="match status" value="1"/>
</dbReference>
<dbReference type="AlphaFoldDB" id="A0A449ACP9"/>
<evidence type="ECO:0000259" key="1">
    <source>
        <dbReference type="Pfam" id="PF01425"/>
    </source>
</evidence>
<dbReference type="Pfam" id="PF01425">
    <property type="entry name" value="Amidase"/>
    <property type="match status" value="1"/>
</dbReference>
<proteinExistence type="predicted"/>
<evidence type="ECO:0000313" key="3">
    <source>
        <dbReference type="Proteomes" id="UP000289952"/>
    </source>
</evidence>
<sequence length="439" mass="48362">MRKLQVKGDLTKALKYLQNDQNNAVAKIIALDINNHSNSQINGAIATIKDNYAIKGYETKASSLILESFDPGYDATIVQKLKEAGVNLVAKTHLDELSLGGTGAHSAYGIVKNPNDQTRYVGGSSSGSAATLTKDISFSIGSDTGDSVRLPASFVNRVGFKPSYGAISRYGLFAYASSLDTVAYFAHNVNDAILVSQVLYGIDSNDMTSKEVLIKNVIKTKPKTVVFLDLTDQVEDYYKVSCHQLIAKLEKQGIKVKIIKPNYQILELIQPVYRIISFSEASSNLANLTGISFGNRVDGKSWEETLKTTRSTKFGHMVQERLSLGSYFLYKENQQEIFIKAQKVRRLITNYYNELLAEGDVLIYPATSGIAPKFDHKSTNKVIDYILTGSNLAGNPSITIPLGKKDNLGYNIALDCKLYQDQKLLGIAEYFEELIKGAK</sequence>
<dbReference type="SUPFAM" id="SSF75304">
    <property type="entry name" value="Amidase signature (AS) enzymes"/>
    <property type="match status" value="1"/>
</dbReference>
<dbReference type="EMBL" id="LR214972">
    <property type="protein sequence ID" value="VEU62798.1"/>
    <property type="molecule type" value="Genomic_DNA"/>
</dbReference>
<organism evidence="2 3">
    <name type="scientific">Mycoplasmopsis bovirhinis</name>
    <dbReference type="NCBI Taxonomy" id="29553"/>
    <lineage>
        <taxon>Bacteria</taxon>
        <taxon>Bacillati</taxon>
        <taxon>Mycoplasmatota</taxon>
        <taxon>Mycoplasmoidales</taxon>
        <taxon>Metamycoplasmataceae</taxon>
        <taxon>Mycoplasmopsis</taxon>
    </lineage>
</organism>
<dbReference type="PANTHER" id="PTHR11895">
    <property type="entry name" value="TRANSAMIDASE"/>
    <property type="match status" value="1"/>
</dbReference>
<dbReference type="PANTHER" id="PTHR11895:SF151">
    <property type="entry name" value="GLUTAMYL-TRNA(GLN) AMIDOTRANSFERASE SUBUNIT A"/>
    <property type="match status" value="1"/>
</dbReference>
<dbReference type="InterPro" id="IPR000120">
    <property type="entry name" value="Amidase"/>
</dbReference>
<gene>
    <name evidence="2" type="primary">gatA</name>
    <name evidence="2" type="ORF">NCTC10118_00139</name>
</gene>
<name>A0A449ACP9_9BACT</name>
<dbReference type="EC" id="6.3.5.-" evidence="2"/>
<keyword evidence="2" id="KW-0436">Ligase</keyword>
<accession>A0A449ACP9</accession>
<keyword evidence="2" id="KW-0808">Transferase</keyword>
<reference evidence="2 3" key="1">
    <citation type="submission" date="2019-01" db="EMBL/GenBank/DDBJ databases">
        <authorList>
            <consortium name="Pathogen Informatics"/>
        </authorList>
    </citation>
    <scope>NUCLEOTIDE SEQUENCE [LARGE SCALE GENOMIC DNA]</scope>
    <source>
        <strain evidence="2 3">NCTC10118</strain>
    </source>
</reference>
<dbReference type="Gene3D" id="3.90.1300.10">
    <property type="entry name" value="Amidase signature (AS) domain"/>
    <property type="match status" value="1"/>
</dbReference>